<dbReference type="Pfam" id="PF02518">
    <property type="entry name" value="HATPase_c"/>
    <property type="match status" value="1"/>
</dbReference>
<dbReference type="GO" id="GO:0046872">
    <property type="term" value="F:metal ion binding"/>
    <property type="evidence" value="ECO:0007669"/>
    <property type="project" value="UniProtKB-KW"/>
</dbReference>
<protein>
    <recommendedName>
        <fullName evidence="5">Oxygen sensor histidine kinase NreB</fullName>
        <ecNumber evidence="4">2.7.13.3</ecNumber>
    </recommendedName>
    <alternativeName>
        <fullName evidence="15">Nitrogen regulation protein B</fullName>
    </alternativeName>
</protein>
<keyword evidence="18" id="KW-1185">Reference proteome</keyword>
<evidence type="ECO:0000259" key="16">
    <source>
        <dbReference type="PROSITE" id="PS50109"/>
    </source>
</evidence>
<dbReference type="GO" id="GO:0046983">
    <property type="term" value="F:protein dimerization activity"/>
    <property type="evidence" value="ECO:0007669"/>
    <property type="project" value="InterPro"/>
</dbReference>
<evidence type="ECO:0000313" key="18">
    <source>
        <dbReference type="Proteomes" id="UP000674234"/>
    </source>
</evidence>
<dbReference type="Gene3D" id="1.20.5.1930">
    <property type="match status" value="1"/>
</dbReference>
<dbReference type="EC" id="2.7.13.3" evidence="4"/>
<comment type="catalytic activity">
    <reaction evidence="1">
        <text>ATP + protein L-histidine = ADP + protein N-phospho-L-histidine.</text>
        <dbReference type="EC" id="2.7.13.3"/>
    </reaction>
</comment>
<dbReference type="InterPro" id="IPR005467">
    <property type="entry name" value="His_kinase_dom"/>
</dbReference>
<dbReference type="PANTHER" id="PTHR24421">
    <property type="entry name" value="NITRATE/NITRITE SENSOR PROTEIN NARX-RELATED"/>
    <property type="match status" value="1"/>
</dbReference>
<comment type="cofactor">
    <cofactor evidence="2">
        <name>[4Fe-4S] cluster</name>
        <dbReference type="ChEBI" id="CHEBI:49883"/>
    </cofactor>
</comment>
<evidence type="ECO:0000256" key="15">
    <source>
        <dbReference type="ARBA" id="ARBA00030800"/>
    </source>
</evidence>
<gene>
    <name evidence="17" type="ORF">JOL79_29390</name>
</gene>
<dbReference type="AlphaFoldDB" id="A0A940WVC7"/>
<dbReference type="InterPro" id="IPR011712">
    <property type="entry name" value="Sig_transdc_His_kin_sub3_dim/P"/>
</dbReference>
<evidence type="ECO:0000256" key="12">
    <source>
        <dbReference type="ARBA" id="ARBA00023012"/>
    </source>
</evidence>
<comment type="caution">
    <text evidence="17">The sequence shown here is derived from an EMBL/GenBank/DDBJ whole genome shotgun (WGS) entry which is preliminary data.</text>
</comment>
<dbReference type="SMART" id="SM00387">
    <property type="entry name" value="HATPase_c"/>
    <property type="match status" value="1"/>
</dbReference>
<evidence type="ECO:0000256" key="3">
    <source>
        <dbReference type="ARBA" id="ARBA00004496"/>
    </source>
</evidence>
<dbReference type="PROSITE" id="PS50109">
    <property type="entry name" value="HIS_KIN"/>
    <property type="match status" value="1"/>
</dbReference>
<comment type="function">
    <text evidence="14">Member of the two-component regulatory system NreB/NreC involved in the control of dissimilatory nitrate/nitrite reduction in response to oxygen. NreB functions as a direct oxygen sensor histidine kinase which is autophosphorylated, in the absence of oxygen, probably at the conserved histidine residue, and transfers its phosphate group probably to a conserved aspartate residue of NreC. NreB/NreC activates the expression of the nitrate (narGHJI) and nitrite (nir) reductase operons, as well as the putative nitrate transporter gene narT.</text>
</comment>
<dbReference type="GO" id="GO:0051539">
    <property type="term" value="F:4 iron, 4 sulfur cluster binding"/>
    <property type="evidence" value="ECO:0007669"/>
    <property type="project" value="UniProtKB-KW"/>
</dbReference>
<dbReference type="RefSeq" id="WP_210159161.1">
    <property type="nucleotide sequence ID" value="NZ_JAFCNB010000024.1"/>
</dbReference>
<keyword evidence="11" id="KW-0408">Iron</keyword>
<evidence type="ECO:0000256" key="14">
    <source>
        <dbReference type="ARBA" id="ARBA00024827"/>
    </source>
</evidence>
<keyword evidence="9" id="KW-0479">Metal-binding</keyword>
<evidence type="ECO:0000313" key="17">
    <source>
        <dbReference type="EMBL" id="MBP2707901.1"/>
    </source>
</evidence>
<sequence>MLVATGLEESLSRRIREAADAYHSFLLNQVFEAQESERRRIARELHDRIGHGTGVAHQQLALAEAYRAADPARASAKIVMVQQAIREIMDNLRLMTSELHRQAPVRNLEKSLLDLLEAVEDESISVVFDVNGDESWVEPAVLEETFLILREAVRNALNHGAPTMVLVRVDIAPHQLTGSIQDNGRGFGPARVGHDGVGLMSMRERAELLGGTVIISSEPGAGCLVELFLPLRGSGR</sequence>
<dbReference type="InterPro" id="IPR004358">
    <property type="entry name" value="Sig_transdc_His_kin-like_C"/>
</dbReference>
<keyword evidence="10" id="KW-0418">Kinase</keyword>
<dbReference type="InterPro" id="IPR036890">
    <property type="entry name" value="HATPase_C_sf"/>
</dbReference>
<comment type="subcellular location">
    <subcellularLocation>
        <location evidence="3">Cytoplasm</location>
    </subcellularLocation>
</comment>
<accession>A0A940WVC7</accession>
<evidence type="ECO:0000256" key="5">
    <source>
        <dbReference type="ARBA" id="ARBA00017322"/>
    </source>
</evidence>
<reference evidence="17" key="1">
    <citation type="submission" date="2021-02" db="EMBL/GenBank/DDBJ databases">
        <title>Draft genome sequence of Microbispora sp. RL4-1S isolated from rice leaves in Thailand.</title>
        <authorList>
            <person name="Muangham S."/>
            <person name="Duangmal K."/>
        </authorList>
    </citation>
    <scope>NUCLEOTIDE SEQUENCE</scope>
    <source>
        <strain evidence="17">RL4-1S</strain>
    </source>
</reference>
<dbReference type="PRINTS" id="PR00344">
    <property type="entry name" value="BCTRLSENSOR"/>
</dbReference>
<keyword evidence="8" id="KW-0808">Transferase</keyword>
<dbReference type="Proteomes" id="UP000674234">
    <property type="component" value="Unassembled WGS sequence"/>
</dbReference>
<dbReference type="Gene3D" id="3.30.565.10">
    <property type="entry name" value="Histidine kinase-like ATPase, C-terminal domain"/>
    <property type="match status" value="1"/>
</dbReference>
<keyword evidence="13" id="KW-0411">Iron-sulfur</keyword>
<dbReference type="GO" id="GO:0005737">
    <property type="term" value="C:cytoplasm"/>
    <property type="evidence" value="ECO:0007669"/>
    <property type="project" value="UniProtKB-SubCell"/>
</dbReference>
<evidence type="ECO:0000256" key="10">
    <source>
        <dbReference type="ARBA" id="ARBA00022777"/>
    </source>
</evidence>
<dbReference type="SUPFAM" id="SSF55874">
    <property type="entry name" value="ATPase domain of HSP90 chaperone/DNA topoisomerase II/histidine kinase"/>
    <property type="match status" value="1"/>
</dbReference>
<keyword evidence="12" id="KW-0902">Two-component regulatory system</keyword>
<name>A0A940WVC7_9ACTN</name>
<dbReference type="InterPro" id="IPR050482">
    <property type="entry name" value="Sensor_HK_TwoCompSys"/>
</dbReference>
<evidence type="ECO:0000256" key="7">
    <source>
        <dbReference type="ARBA" id="ARBA00022490"/>
    </source>
</evidence>
<dbReference type="EMBL" id="JAFCNB010000024">
    <property type="protein sequence ID" value="MBP2707901.1"/>
    <property type="molecule type" value="Genomic_DNA"/>
</dbReference>
<dbReference type="GO" id="GO:0000155">
    <property type="term" value="F:phosphorelay sensor kinase activity"/>
    <property type="evidence" value="ECO:0007669"/>
    <property type="project" value="InterPro"/>
</dbReference>
<evidence type="ECO:0000256" key="13">
    <source>
        <dbReference type="ARBA" id="ARBA00023014"/>
    </source>
</evidence>
<keyword evidence="6" id="KW-0004">4Fe-4S</keyword>
<proteinExistence type="predicted"/>
<evidence type="ECO:0000256" key="2">
    <source>
        <dbReference type="ARBA" id="ARBA00001966"/>
    </source>
</evidence>
<dbReference type="InterPro" id="IPR003594">
    <property type="entry name" value="HATPase_dom"/>
</dbReference>
<keyword evidence="7" id="KW-0963">Cytoplasm</keyword>
<evidence type="ECO:0000256" key="6">
    <source>
        <dbReference type="ARBA" id="ARBA00022485"/>
    </source>
</evidence>
<organism evidence="17 18">
    <name type="scientific">Microbispora oryzae</name>
    <dbReference type="NCBI Taxonomy" id="2806554"/>
    <lineage>
        <taxon>Bacteria</taxon>
        <taxon>Bacillati</taxon>
        <taxon>Actinomycetota</taxon>
        <taxon>Actinomycetes</taxon>
        <taxon>Streptosporangiales</taxon>
        <taxon>Streptosporangiaceae</taxon>
        <taxon>Microbispora</taxon>
    </lineage>
</organism>
<evidence type="ECO:0000256" key="8">
    <source>
        <dbReference type="ARBA" id="ARBA00022679"/>
    </source>
</evidence>
<dbReference type="CDD" id="cd16917">
    <property type="entry name" value="HATPase_UhpB-NarQ-NarX-like"/>
    <property type="match status" value="1"/>
</dbReference>
<dbReference type="GO" id="GO:0016020">
    <property type="term" value="C:membrane"/>
    <property type="evidence" value="ECO:0007669"/>
    <property type="project" value="InterPro"/>
</dbReference>
<evidence type="ECO:0000256" key="4">
    <source>
        <dbReference type="ARBA" id="ARBA00012438"/>
    </source>
</evidence>
<feature type="domain" description="Histidine kinase" evidence="16">
    <location>
        <begin position="148"/>
        <end position="233"/>
    </location>
</feature>
<evidence type="ECO:0000256" key="11">
    <source>
        <dbReference type="ARBA" id="ARBA00023004"/>
    </source>
</evidence>
<dbReference type="Pfam" id="PF07730">
    <property type="entry name" value="HisKA_3"/>
    <property type="match status" value="1"/>
</dbReference>
<evidence type="ECO:0000256" key="1">
    <source>
        <dbReference type="ARBA" id="ARBA00000085"/>
    </source>
</evidence>
<evidence type="ECO:0000256" key="9">
    <source>
        <dbReference type="ARBA" id="ARBA00022723"/>
    </source>
</evidence>